<sequence length="149" mass="15388">MEKLVLVVHILTALGIIGLILLQQGKGAEAGASFGAGASQTVFGSQGSGNFFSRLTGILATVFFATSFGLAVLASRSEAPELEGIPQVPAAVESRDQEVPAAIESEIPEVQESAPAEGELPAAEEAPKAELPEAGSEEQSEEKTEEQPQ</sequence>
<evidence type="ECO:0000313" key="14">
    <source>
        <dbReference type="Proteomes" id="UP001302477"/>
    </source>
</evidence>
<evidence type="ECO:0000313" key="13">
    <source>
        <dbReference type="EMBL" id="WOX04707.1"/>
    </source>
</evidence>
<dbReference type="Proteomes" id="UP001302477">
    <property type="component" value="Chromosome"/>
</dbReference>
<gene>
    <name evidence="13" type="primary">secG</name>
    <name evidence="13" type="ORF">R5R33_13285</name>
</gene>
<comment type="caution">
    <text evidence="11">Lacks conserved residue(s) required for the propagation of feature annotation.</text>
</comment>
<comment type="function">
    <text evidence="11">Involved in protein export. Participates in an early event of protein translocation.</text>
</comment>
<dbReference type="EMBL" id="CP137555">
    <property type="protein sequence ID" value="WOX04707.1"/>
    <property type="molecule type" value="Genomic_DNA"/>
</dbReference>
<evidence type="ECO:0000256" key="5">
    <source>
        <dbReference type="ARBA" id="ARBA00022475"/>
    </source>
</evidence>
<name>A0AAU0MXV2_9GAMM</name>
<evidence type="ECO:0000256" key="7">
    <source>
        <dbReference type="ARBA" id="ARBA00022927"/>
    </source>
</evidence>
<feature type="transmembrane region" description="Helical" evidence="11">
    <location>
        <begin position="51"/>
        <end position="73"/>
    </location>
</feature>
<evidence type="ECO:0000256" key="3">
    <source>
        <dbReference type="ARBA" id="ARBA00017876"/>
    </source>
</evidence>
<evidence type="ECO:0000256" key="4">
    <source>
        <dbReference type="ARBA" id="ARBA00022448"/>
    </source>
</evidence>
<dbReference type="PRINTS" id="PR01651">
    <property type="entry name" value="SECGEXPORT"/>
</dbReference>
<evidence type="ECO:0000256" key="11">
    <source>
        <dbReference type="RuleBase" id="RU365087"/>
    </source>
</evidence>
<reference evidence="13 14" key="1">
    <citation type="submission" date="2023-10" db="EMBL/GenBank/DDBJ databases">
        <title>Description of Microbulbifer bruguierae sp. nov., isolated from the sediments of mangrove plant Bruguiera sexangula and comparative genomic analyses of the genus Microbulbifer.</title>
        <authorList>
            <person name="Long M."/>
        </authorList>
    </citation>
    <scope>NUCLEOTIDE SEQUENCE [LARGE SCALE GENOMIC DNA]</scope>
    <source>
        <strain evidence="13 14">SPO729</strain>
    </source>
</reference>
<evidence type="ECO:0000256" key="10">
    <source>
        <dbReference type="ARBA" id="ARBA00023136"/>
    </source>
</evidence>
<dbReference type="GO" id="GO:0043952">
    <property type="term" value="P:protein transport by the Sec complex"/>
    <property type="evidence" value="ECO:0007669"/>
    <property type="project" value="TreeGrafter"/>
</dbReference>
<accession>A0AAU0MXV2</accession>
<feature type="compositionally biased region" description="Low complexity" evidence="12">
    <location>
        <begin position="112"/>
        <end position="124"/>
    </location>
</feature>
<keyword evidence="7 11" id="KW-0653">Protein transport</keyword>
<feature type="region of interest" description="Disordered" evidence="12">
    <location>
        <begin position="83"/>
        <end position="149"/>
    </location>
</feature>
<evidence type="ECO:0000256" key="8">
    <source>
        <dbReference type="ARBA" id="ARBA00022989"/>
    </source>
</evidence>
<dbReference type="GO" id="GO:0005886">
    <property type="term" value="C:plasma membrane"/>
    <property type="evidence" value="ECO:0007669"/>
    <property type="project" value="UniProtKB-SubCell"/>
</dbReference>
<evidence type="ECO:0000256" key="2">
    <source>
        <dbReference type="ARBA" id="ARBA00008445"/>
    </source>
</evidence>
<comment type="similarity">
    <text evidence="2 11">Belongs to the SecG family.</text>
</comment>
<dbReference type="GO" id="GO:0009306">
    <property type="term" value="P:protein secretion"/>
    <property type="evidence" value="ECO:0007669"/>
    <property type="project" value="UniProtKB-UniRule"/>
</dbReference>
<dbReference type="GO" id="GO:0015450">
    <property type="term" value="F:protein-transporting ATPase activity"/>
    <property type="evidence" value="ECO:0007669"/>
    <property type="project" value="UniProtKB-UniRule"/>
</dbReference>
<protein>
    <recommendedName>
        <fullName evidence="3 11">Protein-export membrane protein SecG</fullName>
    </recommendedName>
</protein>
<keyword evidence="4 11" id="KW-0813">Transport</keyword>
<evidence type="ECO:0000256" key="1">
    <source>
        <dbReference type="ARBA" id="ARBA00004651"/>
    </source>
</evidence>
<dbReference type="PANTHER" id="PTHR34182">
    <property type="entry name" value="PROTEIN-EXPORT MEMBRANE PROTEIN SECG"/>
    <property type="match status" value="1"/>
</dbReference>
<dbReference type="PANTHER" id="PTHR34182:SF1">
    <property type="entry name" value="PROTEIN-EXPORT MEMBRANE PROTEIN SECG"/>
    <property type="match status" value="1"/>
</dbReference>
<dbReference type="InterPro" id="IPR004692">
    <property type="entry name" value="SecG"/>
</dbReference>
<evidence type="ECO:0000256" key="9">
    <source>
        <dbReference type="ARBA" id="ARBA00023010"/>
    </source>
</evidence>
<keyword evidence="8 11" id="KW-1133">Transmembrane helix</keyword>
<evidence type="ECO:0000256" key="6">
    <source>
        <dbReference type="ARBA" id="ARBA00022692"/>
    </source>
</evidence>
<dbReference type="GO" id="GO:0065002">
    <property type="term" value="P:intracellular protein transmembrane transport"/>
    <property type="evidence" value="ECO:0007669"/>
    <property type="project" value="TreeGrafter"/>
</dbReference>
<keyword evidence="10 11" id="KW-0472">Membrane</keyword>
<proteinExistence type="inferred from homology"/>
<keyword evidence="6 11" id="KW-0812">Transmembrane</keyword>
<keyword evidence="5 11" id="KW-1003">Cell membrane</keyword>
<dbReference type="NCBIfam" id="TIGR00810">
    <property type="entry name" value="secG"/>
    <property type="match status" value="1"/>
</dbReference>
<dbReference type="Pfam" id="PF03840">
    <property type="entry name" value="SecG"/>
    <property type="match status" value="1"/>
</dbReference>
<evidence type="ECO:0000256" key="12">
    <source>
        <dbReference type="SAM" id="MobiDB-lite"/>
    </source>
</evidence>
<comment type="subcellular location">
    <subcellularLocation>
        <location evidence="1 11">Cell membrane</location>
        <topology evidence="1 11">Multi-pass membrane protein</topology>
    </subcellularLocation>
</comment>
<organism evidence="13 14">
    <name type="scientific">Microbulbifer pacificus</name>
    <dbReference type="NCBI Taxonomy" id="407164"/>
    <lineage>
        <taxon>Bacteria</taxon>
        <taxon>Pseudomonadati</taxon>
        <taxon>Pseudomonadota</taxon>
        <taxon>Gammaproteobacteria</taxon>
        <taxon>Cellvibrionales</taxon>
        <taxon>Microbulbiferaceae</taxon>
        <taxon>Microbulbifer</taxon>
    </lineage>
</organism>
<keyword evidence="9 11" id="KW-0811">Translocation</keyword>
<dbReference type="KEGG" id="mpaf:R5R33_13285"/>
<dbReference type="RefSeq" id="WP_318953183.1">
    <property type="nucleotide sequence ID" value="NZ_CP137555.1"/>
</dbReference>
<dbReference type="AlphaFoldDB" id="A0AAU0MXV2"/>
<keyword evidence="14" id="KW-1185">Reference proteome</keyword>